<proteinExistence type="predicted"/>
<feature type="transmembrane region" description="Helical" evidence="6">
    <location>
        <begin position="37"/>
        <end position="57"/>
    </location>
</feature>
<dbReference type="Pfam" id="PF06271">
    <property type="entry name" value="RDD"/>
    <property type="match status" value="1"/>
</dbReference>
<evidence type="ECO:0000256" key="5">
    <source>
        <dbReference type="ARBA" id="ARBA00023136"/>
    </source>
</evidence>
<feature type="transmembrane region" description="Helical" evidence="6">
    <location>
        <begin position="69"/>
        <end position="88"/>
    </location>
</feature>
<keyword evidence="4 6" id="KW-1133">Transmembrane helix</keyword>
<evidence type="ECO:0000256" key="3">
    <source>
        <dbReference type="ARBA" id="ARBA00022692"/>
    </source>
</evidence>
<dbReference type="PANTHER" id="PTHR36115:SF10">
    <property type="entry name" value="RDD DOMAIN-CONTAINING PROTEIN"/>
    <property type="match status" value="1"/>
</dbReference>
<evidence type="ECO:0000256" key="1">
    <source>
        <dbReference type="ARBA" id="ARBA00004651"/>
    </source>
</evidence>
<evidence type="ECO:0000313" key="9">
    <source>
        <dbReference type="EMBL" id="PHO17931.1"/>
    </source>
</evidence>
<gene>
    <name evidence="8" type="ORF">AMOL_2725</name>
    <name evidence="9" type="ORF">CPU12_08320</name>
</gene>
<evidence type="ECO:0000256" key="2">
    <source>
        <dbReference type="ARBA" id="ARBA00022475"/>
    </source>
</evidence>
<dbReference type="Proteomes" id="UP000221222">
    <property type="component" value="Unassembled WGS sequence"/>
</dbReference>
<dbReference type="InterPro" id="IPR051791">
    <property type="entry name" value="Pra-immunoreactive"/>
</dbReference>
<keyword evidence="2" id="KW-1003">Cell membrane</keyword>
<evidence type="ECO:0000313" key="11">
    <source>
        <dbReference type="Proteomes" id="UP000262712"/>
    </source>
</evidence>
<organism evidence="9 10">
    <name type="scientific">Malaciobacter molluscorum LMG 25693</name>
    <dbReference type="NCBI Taxonomy" id="870501"/>
    <lineage>
        <taxon>Bacteria</taxon>
        <taxon>Pseudomonadati</taxon>
        <taxon>Campylobacterota</taxon>
        <taxon>Epsilonproteobacteria</taxon>
        <taxon>Campylobacterales</taxon>
        <taxon>Arcobacteraceae</taxon>
        <taxon>Malaciobacter</taxon>
    </lineage>
</organism>
<keyword evidence="5 6" id="KW-0472">Membrane</keyword>
<evidence type="ECO:0000313" key="10">
    <source>
        <dbReference type="Proteomes" id="UP000221222"/>
    </source>
</evidence>
<accession>A0A2G1DHG8</accession>
<name>A0A2G1DHG8_9BACT</name>
<evidence type="ECO:0000256" key="6">
    <source>
        <dbReference type="SAM" id="Phobius"/>
    </source>
</evidence>
<evidence type="ECO:0000313" key="8">
    <source>
        <dbReference type="EMBL" id="AXX93658.1"/>
    </source>
</evidence>
<feature type="transmembrane region" description="Helical" evidence="6">
    <location>
        <begin position="116"/>
        <end position="137"/>
    </location>
</feature>
<keyword evidence="10" id="KW-1185">Reference proteome</keyword>
<reference evidence="9 10" key="1">
    <citation type="submission" date="2017-09" db="EMBL/GenBank/DDBJ databases">
        <title>Arcobacter canalis sp. nov., a new species isolated from a water canal contaminated with urban sewage.</title>
        <authorList>
            <person name="Perez-Cataluna A."/>
            <person name="Salas-Masso N."/>
            <person name="Figueras M.J."/>
        </authorList>
    </citation>
    <scope>NUCLEOTIDE SEQUENCE [LARGE SCALE GENOMIC DNA]</scope>
    <source>
        <strain evidence="9 10">F98-3</strain>
    </source>
</reference>
<dbReference type="AlphaFoldDB" id="A0A2G1DHG8"/>
<feature type="domain" description="RDD" evidence="7">
    <location>
        <begin position="28"/>
        <end position="149"/>
    </location>
</feature>
<sequence>MAKWRDVKQNRIKNSSNKIQEEYKSSCASLFSRFKAFITDSFLITTPIVYIVIYLVFGSGDAFSQNRLLGWSYILSTVFLIICFFWYVKTQTPGMKAYSLKIVSSKKQRINIFQAMIRYIATLISIVTLFLLLLPFFNKDKKTFQDYISKTIIIDE</sequence>
<evidence type="ECO:0000259" key="7">
    <source>
        <dbReference type="Pfam" id="PF06271"/>
    </source>
</evidence>
<reference evidence="8 11" key="2">
    <citation type="submission" date="2018-08" db="EMBL/GenBank/DDBJ databases">
        <title>Complete genome of the Arcobacter molluscorum type strain LMG 25693.</title>
        <authorList>
            <person name="Miller W.G."/>
            <person name="Yee E."/>
            <person name="Bono J.L."/>
        </authorList>
    </citation>
    <scope>NUCLEOTIDE SEQUENCE [LARGE SCALE GENOMIC DNA]</scope>
    <source>
        <strain evidence="8 11">CECT 7696</strain>
    </source>
</reference>
<dbReference type="EMBL" id="CP032098">
    <property type="protein sequence ID" value="AXX93658.1"/>
    <property type="molecule type" value="Genomic_DNA"/>
</dbReference>
<keyword evidence="3 6" id="KW-0812">Transmembrane</keyword>
<dbReference type="InterPro" id="IPR010432">
    <property type="entry name" value="RDD"/>
</dbReference>
<dbReference type="RefSeq" id="WP_099342644.1">
    <property type="nucleotide sequence ID" value="NZ_CP032098.1"/>
</dbReference>
<evidence type="ECO:0000256" key="4">
    <source>
        <dbReference type="ARBA" id="ARBA00022989"/>
    </source>
</evidence>
<protein>
    <submittedName>
        <fullName evidence="8">RDD family membrane protein</fullName>
    </submittedName>
</protein>
<dbReference type="GO" id="GO:0005886">
    <property type="term" value="C:plasma membrane"/>
    <property type="evidence" value="ECO:0007669"/>
    <property type="project" value="UniProtKB-SubCell"/>
</dbReference>
<dbReference type="KEGG" id="amol:AMOL_2725"/>
<dbReference type="Proteomes" id="UP000262712">
    <property type="component" value="Chromosome"/>
</dbReference>
<dbReference type="PANTHER" id="PTHR36115">
    <property type="entry name" value="PROLINE-RICH ANTIGEN HOMOLOG-RELATED"/>
    <property type="match status" value="1"/>
</dbReference>
<comment type="subcellular location">
    <subcellularLocation>
        <location evidence="1">Cell membrane</location>
        <topology evidence="1">Multi-pass membrane protein</topology>
    </subcellularLocation>
</comment>
<dbReference type="EMBL" id="NXFY01000011">
    <property type="protein sequence ID" value="PHO17931.1"/>
    <property type="molecule type" value="Genomic_DNA"/>
</dbReference>